<dbReference type="SUPFAM" id="SSF56219">
    <property type="entry name" value="DNase I-like"/>
    <property type="match status" value="1"/>
</dbReference>
<dbReference type="InterPro" id="IPR036691">
    <property type="entry name" value="Endo/exonu/phosph_ase_sf"/>
</dbReference>
<evidence type="ECO:0000313" key="1">
    <source>
        <dbReference type="EMBL" id="KAL3537519.1"/>
    </source>
</evidence>
<dbReference type="AlphaFoldDB" id="A0ABD3B218"/>
<name>A0ABD3B218_9GENT</name>
<dbReference type="EMBL" id="JBJUIK010000001">
    <property type="protein sequence ID" value="KAL3537519.1"/>
    <property type="molecule type" value="Genomic_DNA"/>
</dbReference>
<reference evidence="1 2" key="1">
    <citation type="submission" date="2024-11" db="EMBL/GenBank/DDBJ databases">
        <title>A near-complete genome assembly of Cinchona calisaya.</title>
        <authorList>
            <person name="Lian D.C."/>
            <person name="Zhao X.W."/>
            <person name="Wei L."/>
        </authorList>
    </citation>
    <scope>NUCLEOTIDE SEQUENCE [LARGE SCALE GENOMIC DNA]</scope>
    <source>
        <tissue evidence="1">Nenye</tissue>
    </source>
</reference>
<evidence type="ECO:0000313" key="2">
    <source>
        <dbReference type="Proteomes" id="UP001630127"/>
    </source>
</evidence>
<organism evidence="1 2">
    <name type="scientific">Cinchona calisaya</name>
    <dbReference type="NCBI Taxonomy" id="153742"/>
    <lineage>
        <taxon>Eukaryota</taxon>
        <taxon>Viridiplantae</taxon>
        <taxon>Streptophyta</taxon>
        <taxon>Embryophyta</taxon>
        <taxon>Tracheophyta</taxon>
        <taxon>Spermatophyta</taxon>
        <taxon>Magnoliopsida</taxon>
        <taxon>eudicotyledons</taxon>
        <taxon>Gunneridae</taxon>
        <taxon>Pentapetalae</taxon>
        <taxon>asterids</taxon>
        <taxon>lamiids</taxon>
        <taxon>Gentianales</taxon>
        <taxon>Rubiaceae</taxon>
        <taxon>Cinchonoideae</taxon>
        <taxon>Cinchoneae</taxon>
        <taxon>Cinchona</taxon>
    </lineage>
</organism>
<gene>
    <name evidence="1" type="ORF">ACH5RR_000885</name>
</gene>
<accession>A0ABD3B218</accession>
<comment type="caution">
    <text evidence="1">The sequence shown here is derived from an EMBL/GenBank/DDBJ whole genome shotgun (WGS) entry which is preliminary data.</text>
</comment>
<protein>
    <submittedName>
        <fullName evidence="1">Uncharacterized protein</fullName>
    </submittedName>
</protein>
<sequence>MRGRGEGKEMAEIDLLTKEEGYLGGGRGWICEGGAGDEEEMEAKNLWRRGAVWKEGEGKTCEKPSWRMSPIALLQTYGRKPNINWHLLDSESNSIGDGKSGGVLVMWDDSVSNIEVVEHGNYLSCLFHNPTGTDPWVFTSFYADCTTGIDKTRVLKSAKKVCSSGMGNKPWCITGNFNLHMEGMKSTIILDSTIKKDLTKSSIKNSWLGLHWKSFQSLVETTHIRHPYSKSLKNLLDRFKERGIDVERFYIRSEGAFEKAKGYNKNEGLVDQCVFSDENLSPFPVGYLPVVEIISGDASKFEDGATARKPIQEEYDFMHGDPKYRKFLLEYWNKYSNEIAARIEIFSEKDHGKRSFHSVKPAVGKAKLYKQKGLVAESEFVKASWGTLLMVSGM</sequence>
<dbReference type="Proteomes" id="UP001630127">
    <property type="component" value="Unassembled WGS sequence"/>
</dbReference>
<keyword evidence="2" id="KW-1185">Reference proteome</keyword>
<proteinExistence type="predicted"/>